<evidence type="ECO:0000313" key="1">
    <source>
        <dbReference type="EMBL" id="MBX35106.1"/>
    </source>
</evidence>
<organism evidence="1">
    <name type="scientific">Rhizophora mucronata</name>
    <name type="common">Asiatic mangrove</name>
    <dbReference type="NCBI Taxonomy" id="61149"/>
    <lineage>
        <taxon>Eukaryota</taxon>
        <taxon>Viridiplantae</taxon>
        <taxon>Streptophyta</taxon>
        <taxon>Embryophyta</taxon>
        <taxon>Tracheophyta</taxon>
        <taxon>Spermatophyta</taxon>
        <taxon>Magnoliopsida</taxon>
        <taxon>eudicotyledons</taxon>
        <taxon>Gunneridae</taxon>
        <taxon>Pentapetalae</taxon>
        <taxon>rosids</taxon>
        <taxon>fabids</taxon>
        <taxon>Malpighiales</taxon>
        <taxon>Rhizophoraceae</taxon>
        <taxon>Rhizophora</taxon>
    </lineage>
</organism>
<sequence>MCCAFPLVKAIVVSWNVF</sequence>
<name>A0A2P2MY20_RHIMU</name>
<proteinExistence type="predicted"/>
<dbReference type="EMBL" id="GGEC01054622">
    <property type="protein sequence ID" value="MBX35106.1"/>
    <property type="molecule type" value="Transcribed_RNA"/>
</dbReference>
<reference evidence="1" key="1">
    <citation type="submission" date="2018-02" db="EMBL/GenBank/DDBJ databases">
        <title>Rhizophora mucronata_Transcriptome.</title>
        <authorList>
            <person name="Meera S.P."/>
            <person name="Sreeshan A."/>
            <person name="Augustine A."/>
        </authorList>
    </citation>
    <scope>NUCLEOTIDE SEQUENCE</scope>
    <source>
        <tissue evidence="1">Leaf</tissue>
    </source>
</reference>
<accession>A0A2P2MY20</accession>
<protein>
    <submittedName>
        <fullName evidence="1">Uncharacterized protein</fullName>
    </submittedName>
</protein>
<dbReference type="AlphaFoldDB" id="A0A2P2MY20"/>